<evidence type="ECO:0000313" key="6">
    <source>
        <dbReference type="EMBL" id="EOA96098.1"/>
    </source>
</evidence>
<dbReference type="PANTHER" id="PTHR13723">
    <property type="entry name" value="ADAMTS A DISINTEGRIN AND METALLOPROTEASE WITH THROMBOSPONDIN MOTIFS PROTEASE"/>
    <property type="match status" value="1"/>
</dbReference>
<name>R0KS53_ANAPL</name>
<evidence type="ECO:0000256" key="3">
    <source>
        <dbReference type="ARBA" id="ARBA00023157"/>
    </source>
</evidence>
<sequence length="234" mass="25548">MNYGRTAAVCVTDISSCFTSRITRSDEDKEGSWDAWGAWSDCSRTCGGGASYSLRRCLNGRNCEGRNIRYKTCSSNDCPSDVGDFRAQQCSAYNDVKYQGHFYEWIPVYNDPTAPCALKCQALGKNLIVELAPKVLDGTRCNIESLDMCISGICQAVGCDRQLGSNAKEDNCGICAGDGSTCRLVRGQAKAHVSPEKNIHIHYLLAIFSNSPDEKPRCKKILSGSVVNVFSRAP</sequence>
<dbReference type="SMART" id="SM00209">
    <property type="entry name" value="TSP1"/>
    <property type="match status" value="1"/>
</dbReference>
<evidence type="ECO:0000256" key="2">
    <source>
        <dbReference type="ARBA" id="ARBA00022525"/>
    </source>
</evidence>
<feature type="domain" description="ADAMTS/ADAMTS-like cysteine-rich" evidence="5">
    <location>
        <begin position="101"/>
        <end position="182"/>
    </location>
</feature>
<dbReference type="GO" id="GO:0005576">
    <property type="term" value="C:extracellular region"/>
    <property type="evidence" value="ECO:0007669"/>
    <property type="project" value="UniProtKB-SubCell"/>
</dbReference>
<keyword evidence="7" id="KW-1185">Reference proteome</keyword>
<keyword evidence="2" id="KW-0964">Secreted</keyword>
<dbReference type="GO" id="GO:0031012">
    <property type="term" value="C:extracellular matrix"/>
    <property type="evidence" value="ECO:0007669"/>
    <property type="project" value="TreeGrafter"/>
</dbReference>
<dbReference type="InterPro" id="IPR013273">
    <property type="entry name" value="ADAMTS/ADAMTS-like"/>
</dbReference>
<comment type="subcellular location">
    <subcellularLocation>
        <location evidence="1">Secreted</location>
    </subcellularLocation>
</comment>
<dbReference type="SUPFAM" id="SSF82895">
    <property type="entry name" value="TSP-1 type 1 repeat"/>
    <property type="match status" value="1"/>
</dbReference>
<dbReference type="Gene3D" id="2.20.100.10">
    <property type="entry name" value="Thrombospondin type-1 (TSP1) repeat"/>
    <property type="match status" value="1"/>
</dbReference>
<proteinExistence type="predicted"/>
<dbReference type="GO" id="GO:0030198">
    <property type="term" value="P:extracellular matrix organization"/>
    <property type="evidence" value="ECO:0007669"/>
    <property type="project" value="InterPro"/>
</dbReference>
<dbReference type="InterPro" id="IPR036383">
    <property type="entry name" value="TSP1_rpt_sf"/>
</dbReference>
<evidence type="ECO:0000313" key="7">
    <source>
        <dbReference type="Proteomes" id="UP000296049"/>
    </source>
</evidence>
<reference evidence="7" key="1">
    <citation type="journal article" date="2013" name="Nat. Genet.">
        <title>The duck genome and transcriptome provide insight into an avian influenza virus reservoir species.</title>
        <authorList>
            <person name="Huang Y."/>
            <person name="Li Y."/>
            <person name="Burt D.W."/>
            <person name="Chen H."/>
            <person name="Zhang Y."/>
            <person name="Qian W."/>
            <person name="Kim H."/>
            <person name="Gan S."/>
            <person name="Zhao Y."/>
            <person name="Li J."/>
            <person name="Yi K."/>
            <person name="Feng H."/>
            <person name="Zhu P."/>
            <person name="Li B."/>
            <person name="Liu Q."/>
            <person name="Fairley S."/>
            <person name="Magor K.E."/>
            <person name="Du Z."/>
            <person name="Hu X."/>
            <person name="Goodman L."/>
            <person name="Tafer H."/>
            <person name="Vignal A."/>
            <person name="Lee T."/>
            <person name="Kim K.W."/>
            <person name="Sheng Z."/>
            <person name="An Y."/>
            <person name="Searle S."/>
            <person name="Herrero J."/>
            <person name="Groenen M.A."/>
            <person name="Crooijmans R.P."/>
            <person name="Faraut T."/>
            <person name="Cai Q."/>
            <person name="Webster R.G."/>
            <person name="Aldridge J.R."/>
            <person name="Warren W.C."/>
            <person name="Bartschat S."/>
            <person name="Kehr S."/>
            <person name="Marz M."/>
            <person name="Stadler P.F."/>
            <person name="Smith J."/>
            <person name="Kraus R.H."/>
            <person name="Zhao Y."/>
            <person name="Ren L."/>
            <person name="Fei J."/>
            <person name="Morisson M."/>
            <person name="Kaiser P."/>
            <person name="Griffin D.K."/>
            <person name="Rao M."/>
            <person name="Pitel F."/>
            <person name="Wang J."/>
            <person name="Li N."/>
        </authorList>
    </citation>
    <scope>NUCLEOTIDE SEQUENCE [LARGE SCALE GENOMIC DNA]</scope>
</reference>
<feature type="disulfide bond" evidence="4">
    <location>
        <begin position="57"/>
        <end position="63"/>
    </location>
</feature>
<organism evidence="6 7">
    <name type="scientific">Anas platyrhynchos</name>
    <name type="common">Mallard</name>
    <name type="synonym">Anas boschas</name>
    <dbReference type="NCBI Taxonomy" id="8839"/>
    <lineage>
        <taxon>Eukaryota</taxon>
        <taxon>Metazoa</taxon>
        <taxon>Chordata</taxon>
        <taxon>Craniata</taxon>
        <taxon>Vertebrata</taxon>
        <taxon>Euteleostomi</taxon>
        <taxon>Archelosauria</taxon>
        <taxon>Archosauria</taxon>
        <taxon>Dinosauria</taxon>
        <taxon>Saurischia</taxon>
        <taxon>Theropoda</taxon>
        <taxon>Coelurosauria</taxon>
        <taxon>Aves</taxon>
        <taxon>Neognathae</taxon>
        <taxon>Galloanserae</taxon>
        <taxon>Anseriformes</taxon>
        <taxon>Anatidae</taxon>
        <taxon>Anatinae</taxon>
        <taxon>Anas</taxon>
    </lineage>
</organism>
<evidence type="ECO:0000256" key="4">
    <source>
        <dbReference type="PIRSR" id="PIRSR613273-3"/>
    </source>
</evidence>
<keyword evidence="3 4" id="KW-1015">Disulfide bond</keyword>
<dbReference type="Proteomes" id="UP000296049">
    <property type="component" value="Unassembled WGS sequence"/>
</dbReference>
<evidence type="ECO:0000256" key="1">
    <source>
        <dbReference type="ARBA" id="ARBA00004613"/>
    </source>
</evidence>
<dbReference type="Pfam" id="PF00090">
    <property type="entry name" value="TSP_1"/>
    <property type="match status" value="1"/>
</dbReference>
<gene>
    <name evidence="6" type="ORF">Anapl_07387</name>
</gene>
<dbReference type="InterPro" id="IPR045371">
    <property type="entry name" value="ADAMTS_CR_3"/>
</dbReference>
<feature type="disulfide bond" evidence="4">
    <location>
        <begin position="46"/>
        <end position="78"/>
    </location>
</feature>
<dbReference type="FunFam" id="2.20.100.10:FF:000025">
    <property type="entry name" value="ADAMTS like 1"/>
    <property type="match status" value="1"/>
</dbReference>
<dbReference type="PROSITE" id="PS50092">
    <property type="entry name" value="TSP1"/>
    <property type="match status" value="1"/>
</dbReference>
<accession>R0KS53</accession>
<dbReference type="Gene3D" id="2.60.120.830">
    <property type="match status" value="1"/>
</dbReference>
<dbReference type="Pfam" id="PF19236">
    <property type="entry name" value="ADAMTS_CR_3"/>
    <property type="match status" value="1"/>
</dbReference>
<dbReference type="InterPro" id="IPR000884">
    <property type="entry name" value="TSP1_rpt"/>
</dbReference>
<dbReference type="PANTHER" id="PTHR13723:SF169">
    <property type="entry name" value="ADAMTS-LIKE PROTEIN 3"/>
    <property type="match status" value="1"/>
</dbReference>
<feature type="disulfide bond" evidence="4">
    <location>
        <begin position="42"/>
        <end position="73"/>
    </location>
</feature>
<protein>
    <submittedName>
        <fullName evidence="6">ADAMTS-like protein 3</fullName>
    </submittedName>
</protein>
<evidence type="ECO:0000259" key="5">
    <source>
        <dbReference type="Pfam" id="PF19236"/>
    </source>
</evidence>
<dbReference type="AlphaFoldDB" id="R0KS53"/>
<dbReference type="InterPro" id="IPR050439">
    <property type="entry name" value="ADAMTS_ADAMTS-like"/>
</dbReference>
<dbReference type="PRINTS" id="PR01857">
    <property type="entry name" value="ADAMTSFAMILY"/>
</dbReference>
<dbReference type="EMBL" id="KB744077">
    <property type="protein sequence ID" value="EOA96098.1"/>
    <property type="molecule type" value="Genomic_DNA"/>
</dbReference>